<accession>A0A6A5QPK8</accession>
<feature type="domain" description="tRNA (32-2'-O)-methyltransferase regulator THADA-like C-terminal TPR repeats region" evidence="5">
    <location>
        <begin position="939"/>
        <end position="1097"/>
    </location>
</feature>
<evidence type="ECO:0000259" key="4">
    <source>
        <dbReference type="Pfam" id="PF25150"/>
    </source>
</evidence>
<feature type="domain" description="DUF2428" evidence="3">
    <location>
        <begin position="703"/>
        <end position="936"/>
    </location>
</feature>
<evidence type="ECO:0000256" key="1">
    <source>
        <dbReference type="ARBA" id="ARBA00010409"/>
    </source>
</evidence>
<dbReference type="OrthoDB" id="73997at2759"/>
<organism evidence="6 7">
    <name type="scientific">Ampelomyces quisqualis</name>
    <name type="common">Powdery mildew agent</name>
    <dbReference type="NCBI Taxonomy" id="50730"/>
    <lineage>
        <taxon>Eukaryota</taxon>
        <taxon>Fungi</taxon>
        <taxon>Dikarya</taxon>
        <taxon>Ascomycota</taxon>
        <taxon>Pezizomycotina</taxon>
        <taxon>Dothideomycetes</taxon>
        <taxon>Pleosporomycetidae</taxon>
        <taxon>Pleosporales</taxon>
        <taxon>Pleosporineae</taxon>
        <taxon>Phaeosphaeriaceae</taxon>
        <taxon>Ampelomyces</taxon>
    </lineage>
</organism>
<evidence type="ECO:0000259" key="5">
    <source>
        <dbReference type="Pfam" id="PF25151"/>
    </source>
</evidence>
<dbReference type="Pfam" id="PF10350">
    <property type="entry name" value="DUF2428"/>
    <property type="match status" value="1"/>
</dbReference>
<name>A0A6A5QPK8_AMPQU</name>
<dbReference type="InterPro" id="IPR019442">
    <property type="entry name" value="THADA/TRM732_DUF2428"/>
</dbReference>
<comment type="similarity">
    <text evidence="1">Belongs to the THADA family.</text>
</comment>
<evidence type="ECO:0000313" key="7">
    <source>
        <dbReference type="Proteomes" id="UP000800096"/>
    </source>
</evidence>
<dbReference type="GO" id="GO:0005829">
    <property type="term" value="C:cytosol"/>
    <property type="evidence" value="ECO:0007669"/>
    <property type="project" value="TreeGrafter"/>
</dbReference>
<dbReference type="GO" id="GO:0030488">
    <property type="term" value="P:tRNA methylation"/>
    <property type="evidence" value="ECO:0007669"/>
    <property type="project" value="TreeGrafter"/>
</dbReference>
<dbReference type="SUPFAM" id="SSF48371">
    <property type="entry name" value="ARM repeat"/>
    <property type="match status" value="1"/>
</dbReference>
<dbReference type="Proteomes" id="UP000800096">
    <property type="component" value="Unassembled WGS sequence"/>
</dbReference>
<dbReference type="PANTHER" id="PTHR14387">
    <property type="entry name" value="THADA/DEATH RECEPTOR INTERACTING PROTEIN"/>
    <property type="match status" value="1"/>
</dbReference>
<dbReference type="InterPro" id="IPR056843">
    <property type="entry name" value="THADA-like_TPR"/>
</dbReference>
<reference evidence="6" key="1">
    <citation type="journal article" date="2020" name="Stud. Mycol.">
        <title>101 Dothideomycetes genomes: a test case for predicting lifestyles and emergence of pathogens.</title>
        <authorList>
            <person name="Haridas S."/>
            <person name="Albert R."/>
            <person name="Binder M."/>
            <person name="Bloem J."/>
            <person name="Labutti K."/>
            <person name="Salamov A."/>
            <person name="Andreopoulos B."/>
            <person name="Baker S."/>
            <person name="Barry K."/>
            <person name="Bills G."/>
            <person name="Bluhm B."/>
            <person name="Cannon C."/>
            <person name="Castanera R."/>
            <person name="Culley D."/>
            <person name="Daum C."/>
            <person name="Ezra D."/>
            <person name="Gonzalez J."/>
            <person name="Henrissat B."/>
            <person name="Kuo A."/>
            <person name="Liang C."/>
            <person name="Lipzen A."/>
            <person name="Lutzoni F."/>
            <person name="Magnuson J."/>
            <person name="Mondo S."/>
            <person name="Nolan M."/>
            <person name="Ohm R."/>
            <person name="Pangilinan J."/>
            <person name="Park H.-J."/>
            <person name="Ramirez L."/>
            <person name="Alfaro M."/>
            <person name="Sun H."/>
            <person name="Tritt A."/>
            <person name="Yoshinaga Y."/>
            <person name="Zwiers L.-H."/>
            <person name="Turgeon B."/>
            <person name="Goodwin S."/>
            <person name="Spatafora J."/>
            <person name="Crous P."/>
            <person name="Grigoriev I."/>
        </authorList>
    </citation>
    <scope>NUCLEOTIDE SEQUENCE</scope>
    <source>
        <strain evidence="6">HMLAC05119</strain>
    </source>
</reference>
<evidence type="ECO:0000259" key="3">
    <source>
        <dbReference type="Pfam" id="PF10350"/>
    </source>
</evidence>
<evidence type="ECO:0000256" key="2">
    <source>
        <dbReference type="ARBA" id="ARBA00022694"/>
    </source>
</evidence>
<evidence type="ECO:0000313" key="6">
    <source>
        <dbReference type="EMBL" id="KAF1917339.1"/>
    </source>
</evidence>
<protein>
    <submittedName>
        <fullName evidence="6">HEAT repeat protein-like protein</fullName>
    </submittedName>
</protein>
<dbReference type="Pfam" id="PF25151">
    <property type="entry name" value="TPR_Trm732_C"/>
    <property type="match status" value="1"/>
</dbReference>
<dbReference type="Pfam" id="PF25150">
    <property type="entry name" value="TPR_Trm732"/>
    <property type="match status" value="1"/>
</dbReference>
<gene>
    <name evidence="6" type="ORF">BDU57DRAFT_546637</name>
</gene>
<sequence>MENDSSSFGTPVPEKALRDLARNASRSLPNFAEKEPAIGVKKLHEIVDPILVTTDLPDLSPRHRAAASNALCAVIESCQVSATGYALEEILSDSIWLRTFGIYLQRSENAKGKSMRQILLVLTSVITKHDSQRAHDLRRQAAATFLDIIRGRQDRLKVKPALQGLAHFLLRDVVPVDQLVDLYRGLLERSSTSSKHVSLQKMFQAFLAWIVYHDTSLSAGHLIKNFLIQARRVPDYLASTQSGLVTPLWIEPVVSTLHEWPDRMQEFKTHVFPHCFLPNIEEYLRFLSYMRFGHHVEVNGVLPGALNSLRHQTNGLDTTEEFRILLAAIEAGKELNIVHDNDFRVCRTVQIHSGAIYLPDNIFGPWMSHTDPEVRLAGMFLSIHSTAVTRPMTAGLFKHLKRNIFHLHTDIDAYFRRDINGYTQKLFDRLRASTATLAKLAMKASNSSATRLPVPKSCYNHGALSSKAAQHDVLIESLSFIVWYIRFLEWELRSTASYQRRITALQSLTIVLRSGIDPGVPQSHLSKSAQGQLNWAHSIQIANPKLTRALMDLILDPFDDIRNLAVSVLQLCLLAQPIAEQDLVLDAMCPFLERADSMQLSTGRADQADGVARAYSLLYLLLDNHRSLQNPTTFSSSLDVFLFLRRQLQSTLSFAGQNLSEAVNGLPVHGTFAALRYIIDQDNFYDSLSIAPAKTFEQWKEAHDGILDDIQAFWSCIQHILCIDAPEGHVPEEIDEEANLDTKEILSYSWRGLKEASVLLRVMTTKAPIGYDSRALLSPDLFERLGRLCFTQLLELRHRGAFSTVSQTFAAFCRRCVSSDIPALRALPETWYQETFRSIQAKAGAITRRSAGIPALMASIMAADAGKLFPRAMTDLIGEASIEAQSTNIEESRLPQVHAINCVKEFFTTSRLNVASEAYMGQGLELAAKTLNSNIWPIRNCSLMLFKALIERLLGSSEAQDWKELERARTSRFSYDDYPSLVGILSDLLNPEGPLKQSLENTPDNSSPLDLHGAEGVFPALQILRQARPPDSNLELIVASVEKLFASPHWHLRDMAARTVVSLRPVHQLNNAAFTLLSAEYKYHNLQHGTLLAVKHMIRKLLHDPNNLGLEEFGRLMQKLSKTAEQWYVSSECPFTRAAFLDTVSICGLAMLRRSDATTILNAWYELATSVSLGPEYALKVGDTSGGALMRQSLAQVFFIDRVILRDHSLALLVSAEYQSIGDALLLLATKDQDMCCTGLETLDRVLKASTSSDITIPLDLVLAHIHRVLLEATDAEVISKAQSVLANNLLTSTLSRSFLALLTERQVLLTLTKLESQCLTGPPSNTQSALHLLGSFLDHAYATYTSQHQMILSAIARYIRLLRTTIMETNPFDTRFAAAQSLFALKYIWLADPSSRTTSPIILSLCLLLHALLNDDDDQIRNLAALATSHLLHRPPTAPIPTSHRLAAYLTTTFRHTPLLATQALRRLTMLPTPLEPLLAAANSRDTALFATEKQNLYKDAVADAVYWSRILVASLPYSRAVALELKTWVLHALRVVARMARDEVDGALGWGSREGVFALVMRVVCAAEVCLDKEVMVALRGFADLGVERGVHGLILAKVEGVLEKGVLGMLRGAKKSLVGLQG</sequence>
<feature type="domain" description="tRNA (32-2'-O)-methyltransferase regulator THADA-like TPR repeats region" evidence="4">
    <location>
        <begin position="307"/>
        <end position="563"/>
    </location>
</feature>
<proteinExistence type="inferred from homology"/>
<keyword evidence="2" id="KW-0819">tRNA processing</keyword>
<dbReference type="Pfam" id="PF26523">
    <property type="entry name" value="Trm732_C"/>
    <property type="match status" value="1"/>
</dbReference>
<dbReference type="InterPro" id="IPR051954">
    <property type="entry name" value="tRNA_methyltransferase_THADA"/>
</dbReference>
<dbReference type="InterPro" id="IPR016024">
    <property type="entry name" value="ARM-type_fold"/>
</dbReference>
<dbReference type="EMBL" id="ML979134">
    <property type="protein sequence ID" value="KAF1917339.1"/>
    <property type="molecule type" value="Genomic_DNA"/>
</dbReference>
<dbReference type="PANTHER" id="PTHR14387:SF0">
    <property type="entry name" value="DUF2428 DOMAIN-CONTAINING PROTEIN"/>
    <property type="match status" value="1"/>
</dbReference>
<keyword evidence="7" id="KW-1185">Reference proteome</keyword>
<dbReference type="InterPro" id="IPR056842">
    <property type="entry name" value="THADA-like_TPR_C"/>
</dbReference>